<protein>
    <recommendedName>
        <fullName evidence="4">YitT family protein</fullName>
    </recommendedName>
</protein>
<dbReference type="eggNOG" id="COG2364">
    <property type="taxonomic scope" value="Bacteria"/>
</dbReference>
<feature type="transmembrane region" description="Helical" evidence="1">
    <location>
        <begin position="142"/>
        <end position="163"/>
    </location>
</feature>
<reference evidence="2 3" key="1">
    <citation type="journal article" date="2009" name="Proc. Natl. Acad. Sci. U.S.A.">
        <title>Characterizing a model human gut microbiota composed of members of its two dominant bacterial phyla.</title>
        <authorList>
            <person name="Mahowald M.A."/>
            <person name="Rey F.E."/>
            <person name="Seedorf H."/>
            <person name="Turnbaugh P.J."/>
            <person name="Fulton R.S."/>
            <person name="Wollam A."/>
            <person name="Shah N."/>
            <person name="Wang C."/>
            <person name="Magrini V."/>
            <person name="Wilson R.K."/>
            <person name="Cantarel B.L."/>
            <person name="Coutinho P.M."/>
            <person name="Henrissat B."/>
            <person name="Crock L.W."/>
            <person name="Russell A."/>
            <person name="Verberkmoes N.C."/>
            <person name="Hettich R.L."/>
            <person name="Gordon J.I."/>
        </authorList>
    </citation>
    <scope>NUCLEOTIDE SEQUENCE [LARGE SCALE GENOMIC DNA]</scope>
    <source>
        <strain evidence="3">ATCC 27750 / DSM 3376 / VPI C15-48 / C15-B4</strain>
    </source>
</reference>
<organism evidence="2 3">
    <name type="scientific">Lachnospira eligens (strain ATCC 27750 / DSM 3376 / VPI C15-48 / C15-B4)</name>
    <name type="common">Eubacterium eligens</name>
    <dbReference type="NCBI Taxonomy" id="515620"/>
    <lineage>
        <taxon>Bacteria</taxon>
        <taxon>Bacillati</taxon>
        <taxon>Bacillota</taxon>
        <taxon>Clostridia</taxon>
        <taxon>Lachnospirales</taxon>
        <taxon>Lachnospiraceae</taxon>
        <taxon>Lachnospira</taxon>
    </lineage>
</organism>
<evidence type="ECO:0000256" key="1">
    <source>
        <dbReference type="SAM" id="Phobius"/>
    </source>
</evidence>
<feature type="transmembrane region" description="Helical" evidence="1">
    <location>
        <begin position="47"/>
        <end position="67"/>
    </location>
</feature>
<feature type="transmembrane region" description="Helical" evidence="1">
    <location>
        <begin position="114"/>
        <end position="136"/>
    </location>
</feature>
<keyword evidence="1" id="KW-1133">Transmembrane helix</keyword>
<gene>
    <name evidence="2" type="ordered locus">EUBELI_01488</name>
</gene>
<name>C4Z2A5_LACE2</name>
<dbReference type="PANTHER" id="PTHR40078">
    <property type="entry name" value="INTEGRAL MEMBRANE PROTEIN-RELATED"/>
    <property type="match status" value="1"/>
</dbReference>
<proteinExistence type="predicted"/>
<dbReference type="HOGENOM" id="CLU_083843_2_2_9"/>
<dbReference type="Proteomes" id="UP000001476">
    <property type="component" value="Chromosome"/>
</dbReference>
<dbReference type="InterPro" id="IPR038750">
    <property type="entry name" value="YczE/YyaS-like"/>
</dbReference>
<dbReference type="STRING" id="515620.EUBELI_01488"/>
<evidence type="ECO:0000313" key="2">
    <source>
        <dbReference type="EMBL" id="ACR72480.1"/>
    </source>
</evidence>
<keyword evidence="1" id="KW-0472">Membrane</keyword>
<keyword evidence="3" id="KW-1185">Reference proteome</keyword>
<dbReference type="KEGG" id="eel:EUBELI_01488"/>
<dbReference type="Pfam" id="PF19700">
    <property type="entry name" value="DUF6198"/>
    <property type="match status" value="1"/>
</dbReference>
<keyword evidence="1" id="KW-0812">Transmembrane</keyword>
<evidence type="ECO:0008006" key="4">
    <source>
        <dbReference type="Google" id="ProtNLM"/>
    </source>
</evidence>
<accession>C4Z2A5</accession>
<dbReference type="EMBL" id="CP001104">
    <property type="protein sequence ID" value="ACR72480.1"/>
    <property type="molecule type" value="Genomic_DNA"/>
</dbReference>
<feature type="transmembrane region" description="Helical" evidence="1">
    <location>
        <begin position="194"/>
        <end position="212"/>
    </location>
</feature>
<feature type="transmembrane region" description="Helical" evidence="1">
    <location>
        <begin position="87"/>
        <end position="107"/>
    </location>
</feature>
<evidence type="ECO:0000313" key="3">
    <source>
        <dbReference type="Proteomes" id="UP000001476"/>
    </source>
</evidence>
<feature type="transmembrane region" description="Helical" evidence="1">
    <location>
        <begin position="218"/>
        <end position="240"/>
    </location>
</feature>
<sequence>MKLHLETVIMFFIKKERGFIMSSIDSAIDLNAGSVSENVKTTLRGELVLAFAVIINSLGVVLMLYSGTGISAISSVPYAFSEVFPKITLGTFTYMFQGLLVLSLMILRKKFVPSYLFSFVVGFIFGECIDMHNMWVPMLPTAIGFRIVYFIISYCLISLGIALSNRCKLPIIPTDLFPRELADITGVAYSRIKISFDVICLAVTACLTGLILGHVKGLGIGTVVAAFTMGKAIGLVGRWLDKKFDFVSFMKK</sequence>
<dbReference type="AlphaFoldDB" id="C4Z2A5"/>
<dbReference type="PANTHER" id="PTHR40078:SF1">
    <property type="entry name" value="INTEGRAL MEMBRANE PROTEIN"/>
    <property type="match status" value="1"/>
</dbReference>